<dbReference type="InterPro" id="IPR040485">
    <property type="entry name" value="XPO1_repeat_3"/>
</dbReference>
<dbReference type="GO" id="GO:0005737">
    <property type="term" value="C:cytoplasm"/>
    <property type="evidence" value="ECO:0007669"/>
    <property type="project" value="TreeGrafter"/>
</dbReference>
<dbReference type="GO" id="GO:0000056">
    <property type="term" value="P:ribosomal small subunit export from nucleus"/>
    <property type="evidence" value="ECO:0007669"/>
    <property type="project" value="TreeGrafter"/>
</dbReference>
<comment type="subcellular location">
    <subcellularLocation>
        <location evidence="1">Nucleus</location>
    </subcellularLocation>
</comment>
<evidence type="ECO:0000256" key="7">
    <source>
        <dbReference type="ARBA" id="ARBA00073514"/>
    </source>
</evidence>
<dbReference type="EMBL" id="HBKP01024960">
    <property type="protein sequence ID" value="CAE2240511.1"/>
    <property type="molecule type" value="Transcribed_RNA"/>
</dbReference>
<dbReference type="Pfam" id="PF18787">
    <property type="entry name" value="CRM1_repeat_3"/>
    <property type="match status" value="1"/>
</dbReference>
<evidence type="ECO:0000256" key="4">
    <source>
        <dbReference type="ARBA" id="ARBA00022816"/>
    </source>
</evidence>
<dbReference type="GO" id="GO:0005049">
    <property type="term" value="F:nuclear export signal receptor activity"/>
    <property type="evidence" value="ECO:0007669"/>
    <property type="project" value="InterPro"/>
</dbReference>
<dbReference type="GO" id="GO:0006611">
    <property type="term" value="P:protein export from nucleus"/>
    <property type="evidence" value="ECO:0007669"/>
    <property type="project" value="InterPro"/>
</dbReference>
<dbReference type="InterPro" id="IPR041235">
    <property type="entry name" value="Exp1_repeat_2"/>
</dbReference>
<dbReference type="AlphaFoldDB" id="A0A7S4MSJ1"/>
<accession>A0A7S4MSJ1</accession>
<evidence type="ECO:0000256" key="2">
    <source>
        <dbReference type="ARBA" id="ARBA00009466"/>
    </source>
</evidence>
<evidence type="ECO:0000256" key="3">
    <source>
        <dbReference type="ARBA" id="ARBA00022448"/>
    </source>
</evidence>
<dbReference type="InterPro" id="IPR016024">
    <property type="entry name" value="ARM-type_fold"/>
</dbReference>
<keyword evidence="3" id="KW-0813">Transport</keyword>
<organism evidence="9">
    <name type="scientific">Vannella robusta</name>
    <dbReference type="NCBI Taxonomy" id="1487602"/>
    <lineage>
        <taxon>Eukaryota</taxon>
        <taxon>Amoebozoa</taxon>
        <taxon>Discosea</taxon>
        <taxon>Flabellinia</taxon>
        <taxon>Vannellidae</taxon>
        <taxon>Vannella</taxon>
    </lineage>
</organism>
<dbReference type="GO" id="GO:0051028">
    <property type="term" value="P:mRNA transport"/>
    <property type="evidence" value="ECO:0007669"/>
    <property type="project" value="UniProtKB-KW"/>
</dbReference>
<dbReference type="InterPro" id="IPR011989">
    <property type="entry name" value="ARM-like"/>
</dbReference>
<protein>
    <recommendedName>
        <fullName evidence="7">Exportin-1</fullName>
    </recommendedName>
</protein>
<dbReference type="PANTHER" id="PTHR11223">
    <property type="entry name" value="EXPORTIN 1/5"/>
    <property type="match status" value="1"/>
</dbReference>
<sequence length="703" mass="80823">MVDDDEIFKICLEYWNTLSSDLFHNDHSRMNSMCGDSKVLMFNQSSNERLSPRLQLYAPVLDQVRVAVISKMAKPEEVLIVEDENGELIQEEFPDTDEIIMYNNMRDTLVYLTHLNPDSTTQIMKEGLNRQVSSADWTWAKLNTICWAIGSISGALLEEVEKRFLVYVIKELLTMCENTRGKENKAVIASNIMYIVGQYPRFLQAHWKFLCTVINKLFEFMHETFPGVREMACETFLKISKSCRSQFAINREKDTQPFLVEVINDIPNKTRDLEPPQVQTFYESLGYMIQANPPQFHQQLVERFMQLPNAKWRDIIAHASQNMAYLQEQTTAKAIVSILRVNVRVAISLGPAFKYQLGPLFMEILHIYRAYSETISNIIAENGPQVAKYAKVRSYRAVKRETLRVFSAFISNTDDRQLLLQEFVPLLLEAVLGDYQSNIPDARDPEVLSLMTAIVTKLRGDMIKEIPRIFSCVFECTVQMIQTNFEDFPEHRINFFNLLRAINSYCFQAFFIIPPNIFKLTIDSIVWAFKHTMRNIADTGLIILRDLWLNIQSSEAAVSFYKTYLLSLLKDIFAALTDTLHKSSFPLHAAILMLIIQSVKNGSVNVPLWDTSSQNFQNNQEFLHAFIVNLIGSAFSNLSSAQVQAFATGLFTCDDISAFKVHLRDFLVQMKEFGGDNSELYVEEQEAQQQKLQEQRSQIPGLK</sequence>
<dbReference type="InterPro" id="IPR041123">
    <property type="entry name" value="CRM1_repeat"/>
</dbReference>
<keyword evidence="6" id="KW-0539">Nucleus</keyword>
<dbReference type="Gene3D" id="1.25.10.10">
    <property type="entry name" value="Leucine-rich Repeat Variant"/>
    <property type="match status" value="2"/>
</dbReference>
<dbReference type="Pfam" id="PF18777">
    <property type="entry name" value="CRM1_repeat"/>
    <property type="match status" value="1"/>
</dbReference>
<dbReference type="Pfam" id="PF08767">
    <property type="entry name" value="CRM1_C"/>
    <property type="match status" value="1"/>
</dbReference>
<dbReference type="InterPro" id="IPR045065">
    <property type="entry name" value="XPO1/5"/>
</dbReference>
<dbReference type="SMART" id="SM01102">
    <property type="entry name" value="CRM1_C"/>
    <property type="match status" value="1"/>
</dbReference>
<proteinExistence type="inferred from homology"/>
<feature type="domain" description="Exportin-1 C-terminal" evidence="8">
    <location>
        <begin position="356"/>
        <end position="675"/>
    </location>
</feature>
<evidence type="ECO:0000256" key="6">
    <source>
        <dbReference type="ARBA" id="ARBA00023242"/>
    </source>
</evidence>
<dbReference type="SUPFAM" id="SSF48371">
    <property type="entry name" value="ARM repeat"/>
    <property type="match status" value="2"/>
</dbReference>
<name>A0A7S4MSJ1_9EUKA</name>
<gene>
    <name evidence="9" type="ORF">VSP0166_LOCUS17387</name>
</gene>
<evidence type="ECO:0000256" key="5">
    <source>
        <dbReference type="ARBA" id="ARBA00022927"/>
    </source>
</evidence>
<dbReference type="Pfam" id="PF18784">
    <property type="entry name" value="CRM1_repeat_2"/>
    <property type="match status" value="1"/>
</dbReference>
<evidence type="ECO:0000256" key="1">
    <source>
        <dbReference type="ARBA" id="ARBA00004123"/>
    </source>
</evidence>
<evidence type="ECO:0000313" key="9">
    <source>
        <dbReference type="EMBL" id="CAE2240511.1"/>
    </source>
</evidence>
<dbReference type="PANTHER" id="PTHR11223:SF2">
    <property type="entry name" value="EXPORTIN-1"/>
    <property type="match status" value="1"/>
</dbReference>
<comment type="similarity">
    <text evidence="2">Belongs to the exportin family.</text>
</comment>
<dbReference type="FunFam" id="1.25.10.10:FF:001255">
    <property type="entry name" value="Exportin 1"/>
    <property type="match status" value="1"/>
</dbReference>
<dbReference type="GO" id="GO:0000055">
    <property type="term" value="P:ribosomal large subunit export from nucleus"/>
    <property type="evidence" value="ECO:0007669"/>
    <property type="project" value="TreeGrafter"/>
</dbReference>
<reference evidence="9" key="1">
    <citation type="submission" date="2021-01" db="EMBL/GenBank/DDBJ databases">
        <authorList>
            <person name="Corre E."/>
            <person name="Pelletier E."/>
            <person name="Niang G."/>
            <person name="Scheremetjew M."/>
            <person name="Finn R."/>
            <person name="Kale V."/>
            <person name="Holt S."/>
            <person name="Cochrane G."/>
            <person name="Meng A."/>
            <person name="Brown T."/>
            <person name="Cohen L."/>
        </authorList>
    </citation>
    <scope>NUCLEOTIDE SEQUENCE</scope>
    <source>
        <strain evidence="9">DIVA3 518/3/11/1/6</strain>
    </source>
</reference>
<dbReference type="GO" id="GO:0005634">
    <property type="term" value="C:nucleus"/>
    <property type="evidence" value="ECO:0007669"/>
    <property type="project" value="UniProtKB-SubCell"/>
</dbReference>
<evidence type="ECO:0000259" key="8">
    <source>
        <dbReference type="SMART" id="SM01102"/>
    </source>
</evidence>
<keyword evidence="5" id="KW-0653">Protein transport</keyword>
<dbReference type="InterPro" id="IPR014877">
    <property type="entry name" value="XPO1_C_dom"/>
</dbReference>
<keyword evidence="4" id="KW-0509">mRNA transport</keyword>